<feature type="domain" description="Glycosyl transferase family 1" evidence="2">
    <location>
        <begin position="188"/>
        <end position="342"/>
    </location>
</feature>
<name>A0AAE3VFV2_9BACT</name>
<evidence type="ECO:0000259" key="3">
    <source>
        <dbReference type="Pfam" id="PF13439"/>
    </source>
</evidence>
<protein>
    <submittedName>
        <fullName evidence="4">Glycosyltransferase involved in cell wall biosynthesis</fullName>
    </submittedName>
</protein>
<dbReference type="SUPFAM" id="SSF53756">
    <property type="entry name" value="UDP-Glycosyltransferase/glycogen phosphorylase"/>
    <property type="match status" value="1"/>
</dbReference>
<dbReference type="RefSeq" id="WP_307261182.1">
    <property type="nucleotide sequence ID" value="NZ_JAUSVL010000001.1"/>
</dbReference>
<dbReference type="Gene3D" id="3.40.50.2000">
    <property type="entry name" value="Glycogen Phosphorylase B"/>
    <property type="match status" value="2"/>
</dbReference>
<organism evidence="4 5">
    <name type="scientific">Oligosphaera ethanolica</name>
    <dbReference type="NCBI Taxonomy" id="760260"/>
    <lineage>
        <taxon>Bacteria</taxon>
        <taxon>Pseudomonadati</taxon>
        <taxon>Lentisphaerota</taxon>
        <taxon>Oligosphaeria</taxon>
        <taxon>Oligosphaerales</taxon>
        <taxon>Oligosphaeraceae</taxon>
        <taxon>Oligosphaera</taxon>
    </lineage>
</organism>
<accession>A0AAE3VFV2</accession>
<dbReference type="EMBL" id="JAUSVL010000001">
    <property type="protein sequence ID" value="MDQ0289728.1"/>
    <property type="molecule type" value="Genomic_DNA"/>
</dbReference>
<dbReference type="GO" id="GO:0016757">
    <property type="term" value="F:glycosyltransferase activity"/>
    <property type="evidence" value="ECO:0007669"/>
    <property type="project" value="InterPro"/>
</dbReference>
<dbReference type="PANTHER" id="PTHR46401:SF2">
    <property type="entry name" value="GLYCOSYLTRANSFERASE WBBK-RELATED"/>
    <property type="match status" value="1"/>
</dbReference>
<dbReference type="CDD" id="cd03809">
    <property type="entry name" value="GT4_MtfB-like"/>
    <property type="match status" value="1"/>
</dbReference>
<gene>
    <name evidence="4" type="ORF">J3R75_001835</name>
</gene>
<dbReference type="InterPro" id="IPR028098">
    <property type="entry name" value="Glyco_trans_4-like_N"/>
</dbReference>
<proteinExistence type="predicted"/>
<sequence>MKLLVCCVPYDSGHSGVSVYIDHVVRALAAQGHDLTLITEHSSRKHFADYAQVSLPALCDNAVLSMLYCLFVLPWRIVRGRYDRLLMLAATRRMVAWSPCPVVAVAHDLAIYHVQSKYDPVRTFYIKVCLPFFVRRAWRVVAISRATREDLIRHWRVPVDKIRVNHNGLSLPQKHRDGWSAALGLASGRYILYVSRIEHPGKNHINLIKAYEQLAPELIERYQLVIVGADWSGAEAVHDYARQSPAALGILFAGYIAAEDMADAYRHAACYVFPSRFEGFGLSLIEAMHYGLPCAAANTSSLKEIGEGVALLFDPEEPTAIAEAITALLTDDAVRERCRQDGFARAAQFTWEKHARHLVGDGGEVVAEKVADA</sequence>
<evidence type="ECO:0000259" key="2">
    <source>
        <dbReference type="Pfam" id="PF00534"/>
    </source>
</evidence>
<dbReference type="Pfam" id="PF13439">
    <property type="entry name" value="Glyco_transf_4"/>
    <property type="match status" value="1"/>
</dbReference>
<dbReference type="InterPro" id="IPR001296">
    <property type="entry name" value="Glyco_trans_1"/>
</dbReference>
<dbReference type="Proteomes" id="UP001238163">
    <property type="component" value="Unassembled WGS sequence"/>
</dbReference>
<dbReference type="PANTHER" id="PTHR46401">
    <property type="entry name" value="GLYCOSYLTRANSFERASE WBBK-RELATED"/>
    <property type="match status" value="1"/>
</dbReference>
<dbReference type="Pfam" id="PF00534">
    <property type="entry name" value="Glycos_transf_1"/>
    <property type="match status" value="1"/>
</dbReference>
<evidence type="ECO:0000313" key="5">
    <source>
        <dbReference type="Proteomes" id="UP001238163"/>
    </source>
</evidence>
<evidence type="ECO:0000313" key="4">
    <source>
        <dbReference type="EMBL" id="MDQ0289728.1"/>
    </source>
</evidence>
<comment type="caution">
    <text evidence="4">The sequence shown here is derived from an EMBL/GenBank/DDBJ whole genome shotgun (WGS) entry which is preliminary data.</text>
</comment>
<evidence type="ECO:0000256" key="1">
    <source>
        <dbReference type="ARBA" id="ARBA00022679"/>
    </source>
</evidence>
<dbReference type="AlphaFoldDB" id="A0AAE3VFV2"/>
<reference evidence="4" key="1">
    <citation type="submission" date="2023-07" db="EMBL/GenBank/DDBJ databases">
        <title>Genomic Encyclopedia of Type Strains, Phase IV (KMG-IV): sequencing the most valuable type-strain genomes for metagenomic binning, comparative biology and taxonomic classification.</title>
        <authorList>
            <person name="Goeker M."/>
        </authorList>
    </citation>
    <scope>NUCLEOTIDE SEQUENCE</scope>
    <source>
        <strain evidence="4">DSM 24202</strain>
    </source>
</reference>
<feature type="domain" description="Glycosyltransferase subfamily 4-like N-terminal" evidence="3">
    <location>
        <begin position="15"/>
        <end position="169"/>
    </location>
</feature>
<keyword evidence="5" id="KW-1185">Reference proteome</keyword>
<keyword evidence="1" id="KW-0808">Transferase</keyword>
<dbReference type="GO" id="GO:0009103">
    <property type="term" value="P:lipopolysaccharide biosynthetic process"/>
    <property type="evidence" value="ECO:0007669"/>
    <property type="project" value="TreeGrafter"/>
</dbReference>